<dbReference type="SUPFAM" id="SSF101148">
    <property type="entry name" value="Plant invertase/pectin methylesterase inhibitor"/>
    <property type="match status" value="1"/>
</dbReference>
<dbReference type="SMART" id="SM00856">
    <property type="entry name" value="PMEI"/>
    <property type="match status" value="1"/>
</dbReference>
<dbReference type="Gene3D" id="1.20.140.40">
    <property type="entry name" value="Invertase/pectin methylesterase inhibitor family protein"/>
    <property type="match status" value="1"/>
</dbReference>
<dbReference type="Pfam" id="PF04043">
    <property type="entry name" value="PMEI"/>
    <property type="match status" value="1"/>
</dbReference>
<evidence type="ECO:0000256" key="2">
    <source>
        <dbReference type="ARBA" id="ARBA00023157"/>
    </source>
</evidence>
<accession>A0AAV7E828</accession>
<sequence length="170" mass="18392">MRINGSFFKVNASFTVQDVELINKVCSYASGYTDLCRSTLTARPESRAADLTKLMTLSVDNAVAYGRGNHNEVGNLATKVPDTTVRRMMVYCRDLYKESNEDALDAMGVANLGSLADALRRISEAITGVQQCGAGLEKLGRLRSPFAVATNEKQLGLLNIASVLITLALK</sequence>
<evidence type="ECO:0000259" key="4">
    <source>
        <dbReference type="SMART" id="SM00856"/>
    </source>
</evidence>
<evidence type="ECO:0000313" key="5">
    <source>
        <dbReference type="EMBL" id="KAG9444250.1"/>
    </source>
</evidence>
<dbReference type="InterPro" id="IPR035513">
    <property type="entry name" value="Invertase/methylesterase_inhib"/>
</dbReference>
<evidence type="ECO:0000256" key="3">
    <source>
        <dbReference type="ARBA" id="ARBA00038471"/>
    </source>
</evidence>
<comment type="similarity">
    <text evidence="3">Belongs to the PMEI family.</text>
</comment>
<keyword evidence="2" id="KW-1015">Disulfide bond</keyword>
<evidence type="ECO:0000256" key="1">
    <source>
        <dbReference type="ARBA" id="ARBA00022729"/>
    </source>
</evidence>
<name>A0AAV7E828_ARIFI</name>
<keyword evidence="1" id="KW-0732">Signal</keyword>
<organism evidence="5 6">
    <name type="scientific">Aristolochia fimbriata</name>
    <name type="common">White veined hardy Dutchman's pipe vine</name>
    <dbReference type="NCBI Taxonomy" id="158543"/>
    <lineage>
        <taxon>Eukaryota</taxon>
        <taxon>Viridiplantae</taxon>
        <taxon>Streptophyta</taxon>
        <taxon>Embryophyta</taxon>
        <taxon>Tracheophyta</taxon>
        <taxon>Spermatophyta</taxon>
        <taxon>Magnoliopsida</taxon>
        <taxon>Magnoliidae</taxon>
        <taxon>Piperales</taxon>
        <taxon>Aristolochiaceae</taxon>
        <taxon>Aristolochia</taxon>
    </lineage>
</organism>
<dbReference type="GO" id="GO:0004857">
    <property type="term" value="F:enzyme inhibitor activity"/>
    <property type="evidence" value="ECO:0007669"/>
    <property type="project" value="InterPro"/>
</dbReference>
<dbReference type="InterPro" id="IPR006501">
    <property type="entry name" value="Pectinesterase_inhib_dom"/>
</dbReference>
<dbReference type="NCBIfam" id="TIGR01614">
    <property type="entry name" value="PME_inhib"/>
    <property type="match status" value="1"/>
</dbReference>
<proteinExistence type="inferred from homology"/>
<protein>
    <recommendedName>
        <fullName evidence="4">Pectinesterase inhibitor domain-containing protein</fullName>
    </recommendedName>
</protein>
<dbReference type="PANTHER" id="PTHR35357:SF8">
    <property type="entry name" value="OS01G0111000 PROTEIN"/>
    <property type="match status" value="1"/>
</dbReference>
<dbReference type="PANTHER" id="PTHR35357">
    <property type="entry name" value="OS02G0537100 PROTEIN"/>
    <property type="match status" value="1"/>
</dbReference>
<feature type="domain" description="Pectinesterase inhibitor" evidence="4">
    <location>
        <begin position="17"/>
        <end position="167"/>
    </location>
</feature>
<keyword evidence="6" id="KW-1185">Reference proteome</keyword>
<dbReference type="AlphaFoldDB" id="A0AAV7E828"/>
<evidence type="ECO:0000313" key="6">
    <source>
        <dbReference type="Proteomes" id="UP000825729"/>
    </source>
</evidence>
<gene>
    <name evidence="5" type="ORF">H6P81_015590</name>
</gene>
<dbReference type="EMBL" id="JAINDJ010000006">
    <property type="protein sequence ID" value="KAG9444250.1"/>
    <property type="molecule type" value="Genomic_DNA"/>
</dbReference>
<comment type="caution">
    <text evidence="5">The sequence shown here is derived from an EMBL/GenBank/DDBJ whole genome shotgun (WGS) entry which is preliminary data.</text>
</comment>
<dbReference type="Proteomes" id="UP000825729">
    <property type="component" value="Unassembled WGS sequence"/>
</dbReference>
<reference evidence="5 6" key="1">
    <citation type="submission" date="2021-07" db="EMBL/GenBank/DDBJ databases">
        <title>The Aristolochia fimbriata genome: insights into angiosperm evolution, floral development and chemical biosynthesis.</title>
        <authorList>
            <person name="Jiao Y."/>
        </authorList>
    </citation>
    <scope>NUCLEOTIDE SEQUENCE [LARGE SCALE GENOMIC DNA]</scope>
    <source>
        <strain evidence="5">IBCAS-2021</strain>
        <tissue evidence="5">Leaf</tissue>
    </source>
</reference>